<dbReference type="EMBL" id="BARW01041461">
    <property type="protein sequence ID" value="GAJ16548.1"/>
    <property type="molecule type" value="Genomic_DNA"/>
</dbReference>
<name>X1UGE3_9ZZZZ</name>
<protein>
    <submittedName>
        <fullName evidence="2">Uncharacterized protein</fullName>
    </submittedName>
</protein>
<reference evidence="2" key="1">
    <citation type="journal article" date="2014" name="Front. Microbiol.">
        <title>High frequency of phylogenetically diverse reductive dehalogenase-homologous genes in deep subseafloor sedimentary metagenomes.</title>
        <authorList>
            <person name="Kawai M."/>
            <person name="Futagami T."/>
            <person name="Toyoda A."/>
            <person name="Takaki Y."/>
            <person name="Nishi S."/>
            <person name="Hori S."/>
            <person name="Arai W."/>
            <person name="Tsubouchi T."/>
            <person name="Morono Y."/>
            <person name="Uchiyama I."/>
            <person name="Ito T."/>
            <person name="Fujiyama A."/>
            <person name="Inagaki F."/>
            <person name="Takami H."/>
        </authorList>
    </citation>
    <scope>NUCLEOTIDE SEQUENCE</scope>
    <source>
        <strain evidence="2">Expedition CK06-06</strain>
    </source>
</reference>
<comment type="caution">
    <text evidence="2">The sequence shown here is derived from an EMBL/GenBank/DDBJ whole genome shotgun (WGS) entry which is preliminary data.</text>
</comment>
<sequence length="41" mass="4258">MVTITDAASAGDSVTNPLIGGDEDWTDNESVGVWIYSTVGL</sequence>
<proteinExistence type="predicted"/>
<dbReference type="AlphaFoldDB" id="X1UGE3"/>
<evidence type="ECO:0000256" key="1">
    <source>
        <dbReference type="SAM" id="MobiDB-lite"/>
    </source>
</evidence>
<organism evidence="2">
    <name type="scientific">marine sediment metagenome</name>
    <dbReference type="NCBI Taxonomy" id="412755"/>
    <lineage>
        <taxon>unclassified sequences</taxon>
        <taxon>metagenomes</taxon>
        <taxon>ecological metagenomes</taxon>
    </lineage>
</organism>
<feature type="region of interest" description="Disordered" evidence="1">
    <location>
        <begin position="1"/>
        <end position="22"/>
    </location>
</feature>
<evidence type="ECO:0000313" key="2">
    <source>
        <dbReference type="EMBL" id="GAJ16548.1"/>
    </source>
</evidence>
<feature type="non-terminal residue" evidence="2">
    <location>
        <position position="41"/>
    </location>
</feature>
<accession>X1UGE3</accession>
<gene>
    <name evidence="2" type="ORF">S12H4_62070</name>
</gene>